<dbReference type="PROSITE" id="PS51257">
    <property type="entry name" value="PROKAR_LIPOPROTEIN"/>
    <property type="match status" value="1"/>
</dbReference>
<evidence type="ECO:0000313" key="1">
    <source>
        <dbReference type="EMBL" id="RFN59963.1"/>
    </source>
</evidence>
<protein>
    <submittedName>
        <fullName evidence="1">Carboxypeptidase regulatory-like domain-containing protein</fullName>
    </submittedName>
</protein>
<name>A0A3E1QCU9_9FLAO</name>
<keyword evidence="2" id="KW-1185">Reference proteome</keyword>
<accession>A0A3E1QCU9</accession>
<comment type="caution">
    <text evidence="1">The sequence shown here is derived from an EMBL/GenBank/DDBJ whole genome shotgun (WGS) entry which is preliminary data.</text>
</comment>
<dbReference type="EMBL" id="QVID01000001">
    <property type="protein sequence ID" value="RFN59963.1"/>
    <property type="molecule type" value="Genomic_DNA"/>
</dbReference>
<dbReference type="Proteomes" id="UP000261082">
    <property type="component" value="Unassembled WGS sequence"/>
</dbReference>
<dbReference type="Pfam" id="PF13620">
    <property type="entry name" value="CarboxypepD_reg"/>
    <property type="match status" value="1"/>
</dbReference>
<proteinExistence type="predicted"/>
<dbReference type="InterPro" id="IPR011042">
    <property type="entry name" value="6-blade_b-propeller_TolB-like"/>
</dbReference>
<dbReference type="GO" id="GO:0030246">
    <property type="term" value="F:carbohydrate binding"/>
    <property type="evidence" value="ECO:0007669"/>
    <property type="project" value="InterPro"/>
</dbReference>
<dbReference type="GO" id="GO:0004180">
    <property type="term" value="F:carboxypeptidase activity"/>
    <property type="evidence" value="ECO:0007669"/>
    <property type="project" value="UniProtKB-KW"/>
</dbReference>
<dbReference type="Gene3D" id="2.120.10.30">
    <property type="entry name" value="TolB, C-terminal domain"/>
    <property type="match status" value="1"/>
</dbReference>
<dbReference type="SUPFAM" id="SSF69304">
    <property type="entry name" value="Tricorn protease N-terminal domain"/>
    <property type="match status" value="1"/>
</dbReference>
<dbReference type="SUPFAM" id="SSF49452">
    <property type="entry name" value="Starch-binding domain-like"/>
    <property type="match status" value="1"/>
</dbReference>
<dbReference type="OrthoDB" id="9815657at2"/>
<organism evidence="1 2">
    <name type="scientific">Marixanthomonas ophiurae</name>
    <dbReference type="NCBI Taxonomy" id="387659"/>
    <lineage>
        <taxon>Bacteria</taxon>
        <taxon>Pseudomonadati</taxon>
        <taxon>Bacteroidota</taxon>
        <taxon>Flavobacteriia</taxon>
        <taxon>Flavobacteriales</taxon>
        <taxon>Flavobacteriaceae</taxon>
        <taxon>Marixanthomonas</taxon>
    </lineage>
</organism>
<keyword evidence="1" id="KW-0121">Carboxypeptidase</keyword>
<dbReference type="Gene3D" id="2.60.40.1120">
    <property type="entry name" value="Carboxypeptidase-like, regulatory domain"/>
    <property type="match status" value="1"/>
</dbReference>
<gene>
    <name evidence="1" type="ORF">DZ858_07920</name>
</gene>
<evidence type="ECO:0000313" key="2">
    <source>
        <dbReference type="Proteomes" id="UP000261082"/>
    </source>
</evidence>
<dbReference type="AlphaFoldDB" id="A0A3E1QCU9"/>
<dbReference type="InterPro" id="IPR013784">
    <property type="entry name" value="Carb-bd-like_fold"/>
</dbReference>
<dbReference type="RefSeq" id="WP_117159023.1">
    <property type="nucleotide sequence ID" value="NZ_QVID01000001.1"/>
</dbReference>
<sequence>MKANYINITLFGILFLLIFSCSEDKIGENQTGSITGKVVEVGTNTPVENARVSSQPLTSTIFTDETGKFVLENVPVGEYSVEARKDGFLGGFEPANVTSSKPVNVIFELELSTADNKPPSTPVLLSPGDGVTLQSIEVEFAWDSTDPDDDDLTYSIELRNDIDEEVLMFENITDTTFVYSTLTLGAKYFWQVTVTDEINDPVKSPVRSFDVINAPVDNRFLFVRNIDGNNVIFSADEEGAEFQLTSKDKNSYRPRRNVAANRIAYLQTDGADVDIYTMARDGTDKQRVTNLVRPKGFDLAEINISWPPTSDMIYFPRFDKLYRINSNGQGLDQVYKTPDGSFISEVDVSENDDIIALKTNNINGYDISIFTIDFEGNVLNNILSGVDGGASGLNLSVTNQMVLYSYDVSGYESNNYRRLNSRMFVYDMVEDTNTDISDQKPNGTNDLEPIFSPNEAEVIFTNTSNDGISQRDIYTVEVDPGEQGVERLLLYENAFMPDWE</sequence>
<keyword evidence="1" id="KW-0378">Hydrolase</keyword>
<keyword evidence="1" id="KW-0645">Protease</keyword>
<reference evidence="1 2" key="1">
    <citation type="journal article" date="2007" name="Int. J. Syst. Evol. Microbiol.">
        <title>Marixanthomonas ophiurae gen. nov., sp. nov., a marine bacterium of the family Flavobacteriaceae isolated from a deep-sea brittle star.</title>
        <authorList>
            <person name="Romanenko L.A."/>
            <person name="Uchino M."/>
            <person name="Frolova G.M."/>
            <person name="Mikhailov V.V."/>
        </authorList>
    </citation>
    <scope>NUCLEOTIDE SEQUENCE [LARGE SCALE GENOMIC DNA]</scope>
    <source>
        <strain evidence="1 2">KMM 3046</strain>
    </source>
</reference>